<name>A0A7S4AAM7_9STRA</name>
<accession>A0A7S4AAM7</accession>
<evidence type="ECO:0000256" key="1">
    <source>
        <dbReference type="PROSITE-ProRule" id="PRU00110"/>
    </source>
</evidence>
<dbReference type="AlphaFoldDB" id="A0A7S4AAM7"/>
<feature type="modified residue" description="Phosphohistidine" evidence="1">
    <location>
        <position position="62"/>
    </location>
</feature>
<dbReference type="InterPro" id="IPR036641">
    <property type="entry name" value="HPT_dom_sf"/>
</dbReference>
<dbReference type="EMBL" id="HBIX01002501">
    <property type="protein sequence ID" value="CAE0709161.1"/>
    <property type="molecule type" value="Transcribed_RNA"/>
</dbReference>
<feature type="domain" description="HPt" evidence="2">
    <location>
        <begin position="18"/>
        <end position="121"/>
    </location>
</feature>
<keyword evidence="1" id="KW-0597">Phosphoprotein</keyword>
<evidence type="ECO:0000313" key="3">
    <source>
        <dbReference type="EMBL" id="CAE0709161.1"/>
    </source>
</evidence>
<dbReference type="Pfam" id="PF01627">
    <property type="entry name" value="Hpt"/>
    <property type="match status" value="1"/>
</dbReference>
<evidence type="ECO:0000259" key="2">
    <source>
        <dbReference type="PROSITE" id="PS50894"/>
    </source>
</evidence>
<dbReference type="PROSITE" id="PS50894">
    <property type="entry name" value="HPT"/>
    <property type="match status" value="1"/>
</dbReference>
<dbReference type="SUPFAM" id="SSF47226">
    <property type="entry name" value="Histidine-containing phosphotransfer domain, HPT domain"/>
    <property type="match status" value="1"/>
</dbReference>
<reference evidence="3" key="1">
    <citation type="submission" date="2021-01" db="EMBL/GenBank/DDBJ databases">
        <authorList>
            <person name="Corre E."/>
            <person name="Pelletier E."/>
            <person name="Niang G."/>
            <person name="Scheremetjew M."/>
            <person name="Finn R."/>
            <person name="Kale V."/>
            <person name="Holt S."/>
            <person name="Cochrane G."/>
            <person name="Meng A."/>
            <person name="Brown T."/>
            <person name="Cohen L."/>
        </authorList>
    </citation>
    <scope>NUCLEOTIDE SEQUENCE</scope>
    <source>
        <strain evidence="3">10249 10 AB</strain>
    </source>
</reference>
<proteinExistence type="predicted"/>
<organism evidence="3">
    <name type="scientific">Pseudo-nitzschia australis</name>
    <dbReference type="NCBI Taxonomy" id="44445"/>
    <lineage>
        <taxon>Eukaryota</taxon>
        <taxon>Sar</taxon>
        <taxon>Stramenopiles</taxon>
        <taxon>Ochrophyta</taxon>
        <taxon>Bacillariophyta</taxon>
        <taxon>Bacillariophyceae</taxon>
        <taxon>Bacillariophycidae</taxon>
        <taxon>Bacillariales</taxon>
        <taxon>Bacillariaceae</taxon>
        <taxon>Pseudo-nitzschia</taxon>
    </lineage>
</organism>
<gene>
    <name evidence="3" type="ORF">PAUS00366_LOCUS1881</name>
</gene>
<sequence length="123" mass="13855">MSTQVIDWDEAMQQCGEDEEFLRELLGDLRDETNSQMTRMQEVVLVGSPTDSSFVEIVRAAHVIKGAASNLMCYQLRDTAMALESAASNPVKTLQTFETVKAKFEDLKNAVHHYHNYLTSLNV</sequence>
<dbReference type="InterPro" id="IPR008207">
    <property type="entry name" value="Sig_transdc_His_kin_Hpt_dom"/>
</dbReference>
<dbReference type="GO" id="GO:0000160">
    <property type="term" value="P:phosphorelay signal transduction system"/>
    <property type="evidence" value="ECO:0007669"/>
    <property type="project" value="InterPro"/>
</dbReference>
<protein>
    <recommendedName>
        <fullName evidence="2">HPt domain-containing protein</fullName>
    </recommendedName>
</protein>
<dbReference type="Gene3D" id="1.20.120.160">
    <property type="entry name" value="HPT domain"/>
    <property type="match status" value="1"/>
</dbReference>